<evidence type="ECO:0000256" key="2">
    <source>
        <dbReference type="SAM" id="SignalP"/>
    </source>
</evidence>
<dbReference type="PANTHER" id="PTHR47572:SF4">
    <property type="entry name" value="LACTONASE DRP35"/>
    <property type="match status" value="1"/>
</dbReference>
<evidence type="ECO:0000256" key="1">
    <source>
        <dbReference type="ARBA" id="ARBA00022801"/>
    </source>
</evidence>
<feature type="domain" description="SMP-30/Gluconolactonase/LRE-like region" evidence="3">
    <location>
        <begin position="47"/>
        <end position="292"/>
    </location>
</feature>
<dbReference type="InterPro" id="IPR051262">
    <property type="entry name" value="SMP-30/CGR1_Lactonase"/>
</dbReference>
<gene>
    <name evidence="4" type="ORF">J0A67_07570</name>
</gene>
<dbReference type="Pfam" id="PF08450">
    <property type="entry name" value="SGL"/>
    <property type="match status" value="1"/>
</dbReference>
<proteinExistence type="predicted"/>
<feature type="signal peptide" evidence="2">
    <location>
        <begin position="1"/>
        <end position="23"/>
    </location>
</feature>
<accession>A0ABS3BSQ9</accession>
<dbReference type="PANTHER" id="PTHR47572">
    <property type="entry name" value="LIPOPROTEIN-RELATED"/>
    <property type="match status" value="1"/>
</dbReference>
<keyword evidence="2" id="KW-0732">Signal</keyword>
<dbReference type="SUPFAM" id="SSF63829">
    <property type="entry name" value="Calcium-dependent phosphotriesterase"/>
    <property type="match status" value="1"/>
</dbReference>
<dbReference type="Proteomes" id="UP000664698">
    <property type="component" value="Unassembled WGS sequence"/>
</dbReference>
<organism evidence="4 5">
    <name type="scientific">Algoriphagus aestuariicola</name>
    <dbReference type="NCBI Taxonomy" id="1852016"/>
    <lineage>
        <taxon>Bacteria</taxon>
        <taxon>Pseudomonadati</taxon>
        <taxon>Bacteroidota</taxon>
        <taxon>Cytophagia</taxon>
        <taxon>Cytophagales</taxon>
        <taxon>Cyclobacteriaceae</taxon>
        <taxon>Algoriphagus</taxon>
    </lineage>
</organism>
<dbReference type="InterPro" id="IPR013658">
    <property type="entry name" value="SGL"/>
</dbReference>
<evidence type="ECO:0000313" key="4">
    <source>
        <dbReference type="EMBL" id="MBN7800714.1"/>
    </source>
</evidence>
<keyword evidence="1" id="KW-0378">Hydrolase</keyword>
<feature type="chain" id="PRO_5046110200" evidence="2">
    <location>
        <begin position="24"/>
        <end position="307"/>
    </location>
</feature>
<dbReference type="Gene3D" id="2.120.10.30">
    <property type="entry name" value="TolB, C-terminal domain"/>
    <property type="match status" value="1"/>
</dbReference>
<protein>
    <submittedName>
        <fullName evidence="4">SMP-30/gluconolactonase/LRE family protein</fullName>
    </submittedName>
</protein>
<keyword evidence="5" id="KW-1185">Reference proteome</keyword>
<comment type="caution">
    <text evidence="4">The sequence shown here is derived from an EMBL/GenBank/DDBJ whole genome shotgun (WGS) entry which is preliminary data.</text>
</comment>
<name>A0ABS3BSQ9_9BACT</name>
<evidence type="ECO:0000313" key="5">
    <source>
        <dbReference type="Proteomes" id="UP000664698"/>
    </source>
</evidence>
<dbReference type="EMBL" id="JAFKCW010000002">
    <property type="protein sequence ID" value="MBN7800714.1"/>
    <property type="molecule type" value="Genomic_DNA"/>
</dbReference>
<dbReference type="InterPro" id="IPR011042">
    <property type="entry name" value="6-blade_b-propeller_TolB-like"/>
</dbReference>
<sequence>MNKPSKTALALSALLFAASSLFAQIEDKKGIVAKGAELVKVQDGFSFTEGPAINRMGDVFFTDQPNDKIYRWNSNSNQITLFKEGAGRSNGLYFQLDGTLIAAADLNNELWEIDQNTGEGKVIVSSFRGKKLNGPNDVWVRPKGGLYFTDPLYPRDYWEGIRGKEAEQDGKHVYFLSADRTELFRVAEDLTQPNGIVGTPDGKTLYVADIGAKKTWKYDIQEDGYLTNKTLFCEMGSDGMTIDERGNLYLTGNGVTVFDKSGEQIAHIPVPENWTANVCFGALDRKTLFITAMGSVYTLKMKYRGVW</sequence>
<evidence type="ECO:0000259" key="3">
    <source>
        <dbReference type="Pfam" id="PF08450"/>
    </source>
</evidence>
<dbReference type="RefSeq" id="WP_206568712.1">
    <property type="nucleotide sequence ID" value="NZ_JAFKCW010000002.1"/>
</dbReference>
<reference evidence="4 5" key="1">
    <citation type="submission" date="2021-03" db="EMBL/GenBank/DDBJ databases">
        <title>novel species isolated from a fishpond in China.</title>
        <authorList>
            <person name="Lu H."/>
            <person name="Cai Z."/>
        </authorList>
    </citation>
    <scope>NUCLEOTIDE SEQUENCE [LARGE SCALE GENOMIC DNA]</scope>
    <source>
        <strain evidence="4 5">JCM 31546</strain>
    </source>
</reference>